<evidence type="ECO:0000259" key="3">
    <source>
        <dbReference type="SMART" id="SM00382"/>
    </source>
</evidence>
<dbReference type="PANTHER" id="PTHR12169">
    <property type="entry name" value="ATPASE N2B"/>
    <property type="match status" value="1"/>
</dbReference>
<proteinExistence type="predicted"/>
<protein>
    <submittedName>
        <fullName evidence="4">Cell division protein ZapE</fullName>
    </submittedName>
</protein>
<dbReference type="InterPro" id="IPR003593">
    <property type="entry name" value="AAA+_ATPase"/>
</dbReference>
<dbReference type="GO" id="GO:0005737">
    <property type="term" value="C:cytoplasm"/>
    <property type="evidence" value="ECO:0007669"/>
    <property type="project" value="TreeGrafter"/>
</dbReference>
<keyword evidence="4" id="KW-0131">Cell cycle</keyword>
<sequence length="344" mass="37189">MTKVLSTSLVGIRPQVSPQRLLDEFVPPKHFENASFATYVPDSRHPSQAATRDRMAAVGRELSQSPKKSLAGIFRGRAKPAALYLDGGFGVGKTHLLASLAHAVGPAACAFGTFVEYTNLVGALGFRQTVEALSQYRLVCIDEFELDDPGDTVLMSRLLRELADAGVSLVATSNTLPEALGEGRFAAEDFLREIQALAARFEVHRIDGEDYRHREAVTDGLIVAPDEAARLARRLSPASGTVTSDEFPDVLAHLAQVHPSQYGAMLDGIGAVVISGVTTIEHQHDALRFVVLVDRLYDRDIPVVLGGDESAGIFTPTMLAGGYRKKYFRTLSRLGALTRMAADD</sequence>
<evidence type="ECO:0000313" key="4">
    <source>
        <dbReference type="EMBL" id="TQL64552.1"/>
    </source>
</evidence>
<comment type="caution">
    <text evidence="4">The sequence shown here is derived from an EMBL/GenBank/DDBJ whole genome shotgun (WGS) entry which is preliminary data.</text>
</comment>
<dbReference type="InterPro" id="IPR027417">
    <property type="entry name" value="P-loop_NTPase"/>
</dbReference>
<accession>A0A542ZW61</accession>
<dbReference type="GO" id="GO:0005524">
    <property type="term" value="F:ATP binding"/>
    <property type="evidence" value="ECO:0007669"/>
    <property type="project" value="UniProtKB-KW"/>
</dbReference>
<keyword evidence="4" id="KW-0132">Cell division</keyword>
<keyword evidence="1" id="KW-0547">Nucleotide-binding</keyword>
<evidence type="ECO:0000256" key="1">
    <source>
        <dbReference type="ARBA" id="ARBA00022741"/>
    </source>
</evidence>
<dbReference type="RefSeq" id="WP_142119577.1">
    <property type="nucleotide sequence ID" value="NZ_BAAASV010000007.1"/>
</dbReference>
<dbReference type="EMBL" id="VFOS01000001">
    <property type="protein sequence ID" value="TQL64552.1"/>
    <property type="molecule type" value="Genomic_DNA"/>
</dbReference>
<dbReference type="PANTHER" id="PTHR12169:SF6">
    <property type="entry name" value="AFG1-LIKE ATPASE"/>
    <property type="match status" value="1"/>
</dbReference>
<name>A0A542ZW61_RARFA</name>
<gene>
    <name evidence="4" type="ORF">FB461_1058</name>
</gene>
<dbReference type="OrthoDB" id="9774491at2"/>
<organism evidence="4 5">
    <name type="scientific">Rarobacter faecitabidus</name>
    <dbReference type="NCBI Taxonomy" id="13243"/>
    <lineage>
        <taxon>Bacteria</taxon>
        <taxon>Bacillati</taxon>
        <taxon>Actinomycetota</taxon>
        <taxon>Actinomycetes</taxon>
        <taxon>Micrococcales</taxon>
        <taxon>Rarobacteraceae</taxon>
        <taxon>Rarobacter</taxon>
    </lineage>
</organism>
<dbReference type="Proteomes" id="UP000315389">
    <property type="component" value="Unassembled WGS sequence"/>
</dbReference>
<dbReference type="Gene3D" id="3.40.50.300">
    <property type="entry name" value="P-loop containing nucleotide triphosphate hydrolases"/>
    <property type="match status" value="1"/>
</dbReference>
<dbReference type="InterPro" id="IPR005654">
    <property type="entry name" value="ATPase_AFG1-like"/>
</dbReference>
<keyword evidence="5" id="KW-1185">Reference proteome</keyword>
<feature type="domain" description="AAA+ ATPase" evidence="3">
    <location>
        <begin position="79"/>
        <end position="207"/>
    </location>
</feature>
<dbReference type="Pfam" id="PF03969">
    <property type="entry name" value="AFG1_ATPase"/>
    <property type="match status" value="2"/>
</dbReference>
<dbReference type="AlphaFoldDB" id="A0A542ZW61"/>
<evidence type="ECO:0000256" key="2">
    <source>
        <dbReference type="ARBA" id="ARBA00022840"/>
    </source>
</evidence>
<evidence type="ECO:0000313" key="5">
    <source>
        <dbReference type="Proteomes" id="UP000315389"/>
    </source>
</evidence>
<dbReference type="SMART" id="SM00382">
    <property type="entry name" value="AAA"/>
    <property type="match status" value="1"/>
</dbReference>
<keyword evidence="2" id="KW-0067">ATP-binding</keyword>
<dbReference type="NCBIfam" id="NF040713">
    <property type="entry name" value="ZapE"/>
    <property type="match status" value="1"/>
</dbReference>
<dbReference type="GO" id="GO:0051301">
    <property type="term" value="P:cell division"/>
    <property type="evidence" value="ECO:0007669"/>
    <property type="project" value="UniProtKB-KW"/>
</dbReference>
<reference evidence="4 5" key="1">
    <citation type="submission" date="2019-06" db="EMBL/GenBank/DDBJ databases">
        <title>Sequencing the genomes of 1000 actinobacteria strains.</title>
        <authorList>
            <person name="Klenk H.-P."/>
        </authorList>
    </citation>
    <scope>NUCLEOTIDE SEQUENCE [LARGE SCALE GENOMIC DNA]</scope>
    <source>
        <strain evidence="4 5">DSM 4813</strain>
    </source>
</reference>
<dbReference type="SUPFAM" id="SSF52540">
    <property type="entry name" value="P-loop containing nucleoside triphosphate hydrolases"/>
    <property type="match status" value="1"/>
</dbReference>
<dbReference type="GO" id="GO:0016887">
    <property type="term" value="F:ATP hydrolysis activity"/>
    <property type="evidence" value="ECO:0007669"/>
    <property type="project" value="InterPro"/>
</dbReference>